<keyword evidence="1" id="KW-0732">Signal</keyword>
<accession>A0A834XTP3</accession>
<gene>
    <name evidence="2" type="ORF">HCN44_010611</name>
</gene>
<evidence type="ECO:0000313" key="2">
    <source>
        <dbReference type="EMBL" id="KAF7991810.1"/>
    </source>
</evidence>
<name>A0A834XTP3_APHGI</name>
<keyword evidence="3" id="KW-1185">Reference proteome</keyword>
<reference evidence="2 3" key="1">
    <citation type="submission" date="2020-08" db="EMBL/GenBank/DDBJ databases">
        <title>Aphidius gifuensis genome sequencing and assembly.</title>
        <authorList>
            <person name="Du Z."/>
        </authorList>
    </citation>
    <scope>NUCLEOTIDE SEQUENCE [LARGE SCALE GENOMIC DNA]</scope>
    <source>
        <strain evidence="2">YNYX2018</strain>
        <tissue evidence="2">Adults</tissue>
    </source>
</reference>
<protein>
    <submittedName>
        <fullName evidence="2">Uncharacterized protein</fullName>
    </submittedName>
</protein>
<feature type="chain" id="PRO_5032320271" evidence="1">
    <location>
        <begin position="19"/>
        <end position="397"/>
    </location>
</feature>
<dbReference type="EMBL" id="JACMRX010000004">
    <property type="protein sequence ID" value="KAF7991810.1"/>
    <property type="molecule type" value="Genomic_DNA"/>
</dbReference>
<proteinExistence type="predicted"/>
<organism evidence="2 3">
    <name type="scientific">Aphidius gifuensis</name>
    <name type="common">Parasitoid wasp</name>
    <dbReference type="NCBI Taxonomy" id="684658"/>
    <lineage>
        <taxon>Eukaryota</taxon>
        <taxon>Metazoa</taxon>
        <taxon>Ecdysozoa</taxon>
        <taxon>Arthropoda</taxon>
        <taxon>Hexapoda</taxon>
        <taxon>Insecta</taxon>
        <taxon>Pterygota</taxon>
        <taxon>Neoptera</taxon>
        <taxon>Endopterygota</taxon>
        <taxon>Hymenoptera</taxon>
        <taxon>Apocrita</taxon>
        <taxon>Ichneumonoidea</taxon>
        <taxon>Braconidae</taxon>
        <taxon>Aphidiinae</taxon>
        <taxon>Aphidius</taxon>
    </lineage>
</organism>
<evidence type="ECO:0000256" key="1">
    <source>
        <dbReference type="SAM" id="SignalP"/>
    </source>
</evidence>
<dbReference type="AlphaFoldDB" id="A0A834XTP3"/>
<comment type="caution">
    <text evidence="2">The sequence shown here is derived from an EMBL/GenBank/DDBJ whole genome shotgun (WGS) entry which is preliminary data.</text>
</comment>
<evidence type="ECO:0000313" key="3">
    <source>
        <dbReference type="Proteomes" id="UP000639338"/>
    </source>
</evidence>
<sequence length="397" mass="46242">MIKINILVGFALLVLARADVQDNTIISMQSEVYCEHDFIPDEYLHYTLYACADATFLPPSSIIDFSLEDRITPVNRMSMALYDPDPNGCFTYVPRHTQFTMCFNASTTSAKAYLIDKKQISINRAIYYGNIGNQFEDDQVWPIIHPVDGYKQCNLRFTETYSALKNEKIIITIVTPPDNNYILKLTIEEEKPSSKNIRLKKWKQYDDKYLLNEEVRLSLSGERVEYVPPKDVNFRVYFYTFAPSGTPDRQIKKLNILTKVTYGSPANFDMDIDKKIWPEPSSIPGYFQNDFYRSKVYDANEGDKVYIYYEVLPKPGYILKIMVQEENEKSGKWEKYNKNYIINEELIFGKKSYVEFLATKKFNYRVFVYTFAKNDIVNPLSILSSVRVITFPNGLRS</sequence>
<dbReference type="Proteomes" id="UP000639338">
    <property type="component" value="Unassembled WGS sequence"/>
</dbReference>
<feature type="signal peptide" evidence="1">
    <location>
        <begin position="1"/>
        <end position="18"/>
    </location>
</feature>